<protein>
    <submittedName>
        <fullName evidence="2">Uncharacterized protein</fullName>
    </submittedName>
</protein>
<accession>A0A382CE18</accession>
<proteinExistence type="predicted"/>
<dbReference type="AlphaFoldDB" id="A0A382CE18"/>
<keyword evidence="1" id="KW-0472">Membrane</keyword>
<sequence>MGLNKKGAAIAVGIIAFIIAIGFGSG</sequence>
<evidence type="ECO:0000256" key="1">
    <source>
        <dbReference type="SAM" id="Phobius"/>
    </source>
</evidence>
<keyword evidence="1" id="KW-0812">Transmembrane</keyword>
<dbReference type="EMBL" id="UINC01033768">
    <property type="protein sequence ID" value="SVB23553.1"/>
    <property type="molecule type" value="Genomic_DNA"/>
</dbReference>
<name>A0A382CE18_9ZZZZ</name>
<evidence type="ECO:0000313" key="2">
    <source>
        <dbReference type="EMBL" id="SVB23553.1"/>
    </source>
</evidence>
<gene>
    <name evidence="2" type="ORF">METZ01_LOCUS176407</name>
</gene>
<keyword evidence="1" id="KW-1133">Transmembrane helix</keyword>
<organism evidence="2">
    <name type="scientific">marine metagenome</name>
    <dbReference type="NCBI Taxonomy" id="408172"/>
    <lineage>
        <taxon>unclassified sequences</taxon>
        <taxon>metagenomes</taxon>
        <taxon>ecological metagenomes</taxon>
    </lineage>
</organism>
<reference evidence="2" key="1">
    <citation type="submission" date="2018-05" db="EMBL/GenBank/DDBJ databases">
        <authorList>
            <person name="Lanie J.A."/>
            <person name="Ng W.-L."/>
            <person name="Kazmierczak K.M."/>
            <person name="Andrzejewski T.M."/>
            <person name="Davidsen T.M."/>
            <person name="Wayne K.J."/>
            <person name="Tettelin H."/>
            <person name="Glass J.I."/>
            <person name="Rusch D."/>
            <person name="Podicherti R."/>
            <person name="Tsui H.-C.T."/>
            <person name="Winkler M.E."/>
        </authorList>
    </citation>
    <scope>NUCLEOTIDE SEQUENCE</scope>
</reference>
<feature type="transmembrane region" description="Helical" evidence="1">
    <location>
        <begin position="7"/>
        <end position="25"/>
    </location>
</feature>